<evidence type="ECO:0000313" key="2">
    <source>
        <dbReference type="EMBL" id="ADO99139.1"/>
    </source>
</evidence>
<dbReference type="Proteomes" id="UP000006534">
    <property type="component" value="Segment"/>
</dbReference>
<accession>E3SPC3</accession>
<sequence length="1057" mass="112619">MPYQFSASPLYVEEGQSIQFRYEAPPLFNDITQVKIEIGELTVFWIIETKLEDFEPDPFFLRNVDDAEPDTLLTYAATTDPDNGVAYTGLASDPDPLREGEEVITITGLDPGTQAPLIVSSNVIDVNNWSYRLRLYNEGSSSYGAWGAWTRALNNTVSNLDQIQVRLVSSSSPSDTKNVVVTVGTGSATWDVTTGAIPVNTPNPAPDFGSLNNLPLGQLVYSDIAQILGLTTSAIISVDNGAEIAVSNFNTTFTNADGYEVLNNISNGWGNNLTVSNGQYVQLRGTSSATPTATINFSVTVGDGAGISVWQITSGQGIDDNPTNFVFQDLVGQIPGQTGLRSETASGSSTSVAGRNVALVGGLDAGLFVPVTVRPADTNIVPKISINGGSSGLINNVTVQNGDTIELVVDNSTDITNPVIPGQGVVTVGINVGNRFIQTWTVANWTGPDTIPAFTPINQVINRTPGGASIIGPIGLTDFNLPITISATNPESFNEFNFATNENIGDVLFSINGDSATVGPRTVNPDPGGDPVFITIIMQQPGNADLDPVQGLSNYGQTVITFGDASPFQLRSINYAVKPIPPAYLGVWYSEKNAYFDDTSWAAAGEDPNNARDYYRAPKFDGYSIGTVVPITKETPLNDGNFGYGDIEERYPGFLPCDGATFAAADYPWLWEAIGNTYGGNGAYIPATKSYTGNFNVPDYRNVRMVGAGIVDSNRGSSSFVPVTSAGGSFELTGSTGGYWYVDDVDVAGPDPLEQVVAPAGSSDGIESEYFTLGTPRTFGTEELEADVEFTVTGEVVANIGPVSDVSVRPPQHEHEVISGQIDSDDGDPLIPWGTRAYYGTSASGSQNWSGRPDSDTDAVDDGYWEDAGFWNFGQFNSEVENSGRGSLLDLLPGVGSSSVAFGNYWGSPFSEISGLSDDYFTKNGNPNNGDCGVIDTTETRARIDNYLSIYTGTLNHSHLLGTDPVTNPQTDFSYGNVNSDATAFRQGLATFNSIFALKFTQNASTDGGSGVDIELNPATFSWNNTSKPIPTAAMNPQRKVPIIAPFHKVKYIIKAY</sequence>
<name>E3SPC3_9CAUD</name>
<dbReference type="InterPro" id="IPR011083">
    <property type="entry name" value="Phage_tail_collar_dom"/>
</dbReference>
<dbReference type="EMBL" id="GU071105">
    <property type="protein sequence ID" value="ADO99139.1"/>
    <property type="molecule type" value="Genomic_DNA"/>
</dbReference>
<gene>
    <name evidence="2" type="primary">gp12</name>
    <name evidence="2" type="ORF">Syn1_038</name>
</gene>
<dbReference type="KEGG" id="vg:10328930"/>
<organism evidence="2 3">
    <name type="scientific">Prochlorococcus phage Syn1</name>
    <dbReference type="NCBI Taxonomy" id="444861"/>
    <lineage>
        <taxon>Viruses</taxon>
        <taxon>Duplodnaviria</taxon>
        <taxon>Heunggongvirae</taxon>
        <taxon>Uroviricota</taxon>
        <taxon>Caudoviricetes</taxon>
        <taxon>Pantevenvirales</taxon>
        <taxon>Kyanoviridae</taxon>
        <taxon>Vellamovirus</taxon>
        <taxon>Vellamovirus syn1</taxon>
    </lineage>
</organism>
<feature type="domain" description="Phage tail collar" evidence="1">
    <location>
        <begin position="652"/>
        <end position="702"/>
    </location>
</feature>
<evidence type="ECO:0000259" key="1">
    <source>
        <dbReference type="Pfam" id="PF07484"/>
    </source>
</evidence>
<evidence type="ECO:0000313" key="3">
    <source>
        <dbReference type="Proteomes" id="UP000006534"/>
    </source>
</evidence>
<proteinExistence type="predicted"/>
<dbReference type="InterPro" id="IPR037053">
    <property type="entry name" value="Phage_tail_collar_dom_sf"/>
</dbReference>
<keyword evidence="3" id="KW-1185">Reference proteome</keyword>
<dbReference type="OrthoDB" id="1679at10239"/>
<protein>
    <submittedName>
        <fullName evidence="2">Short tail fiber</fullName>
    </submittedName>
</protein>
<dbReference type="Gene3D" id="3.90.1340.10">
    <property type="entry name" value="Phage tail collar domain"/>
    <property type="match status" value="1"/>
</dbReference>
<reference evidence="2 3" key="1">
    <citation type="journal article" date="2010" name="Environ. Microbiol.">
        <title>Genomic analysis of oceanic cyanobacterial myoviruses compared with T4-like myoviruses from diverse hosts and environments.</title>
        <authorList>
            <person name="Sullivan M.B."/>
            <person name="Huang K.H."/>
            <person name="Ignacio-Espinoza J.C."/>
            <person name="Berlin A.M."/>
            <person name="Kelly L."/>
            <person name="Weigele P.R."/>
            <person name="DeFrancesco A.S."/>
            <person name="Kern S.E."/>
            <person name="Thompson L.R."/>
            <person name="Young S."/>
            <person name="Yandava C."/>
            <person name="Fu R."/>
            <person name="Krastins B."/>
            <person name="Chase M."/>
            <person name="Sarracino D."/>
            <person name="Osburne M.S."/>
            <person name="Henn M.R."/>
            <person name="Chisholm S.W."/>
        </authorList>
    </citation>
    <scope>NUCLEOTIDE SEQUENCE [LARGE SCALE GENOMIC DNA]</scope>
    <source>
        <strain evidence="2">Syn1</strain>
    </source>
</reference>
<dbReference type="Pfam" id="PF07484">
    <property type="entry name" value="Collar"/>
    <property type="match status" value="1"/>
</dbReference>
<dbReference type="GeneID" id="10328930"/>
<dbReference type="SUPFAM" id="SSF88874">
    <property type="entry name" value="Receptor-binding domain of short tail fibre protein gp12"/>
    <property type="match status" value="1"/>
</dbReference>
<dbReference type="RefSeq" id="YP_004324409.1">
    <property type="nucleotide sequence ID" value="NC_015288.1"/>
</dbReference>